<sequence length="171" mass="18780">MASNPASRCCTTGYKHFAGSLQQGVCPPWCVPPGVTDDLNVMGWINEGTGGNNPHTTKEVDPIIHRCIEYLRDEHGMQRLGAVGYCFCAKYVCRFPKGDGLIDVGYLAHPSFVSEEKLKAIKLPISIAAAEDDFTFADELRHLTERVAQGDGAPVRDDDVFRSSPRLRGQI</sequence>
<proteinExistence type="predicted"/>
<dbReference type="PANTHER" id="PTHR17630:SF44">
    <property type="entry name" value="PROTEIN AIM2"/>
    <property type="match status" value="1"/>
</dbReference>
<dbReference type="SUPFAM" id="SSF53474">
    <property type="entry name" value="alpha/beta-Hydrolases"/>
    <property type="match status" value="1"/>
</dbReference>
<dbReference type="PANTHER" id="PTHR17630">
    <property type="entry name" value="DIENELACTONE HYDROLASE"/>
    <property type="match status" value="1"/>
</dbReference>
<dbReference type="GO" id="GO:0016787">
    <property type="term" value="F:hydrolase activity"/>
    <property type="evidence" value="ECO:0007669"/>
    <property type="project" value="InterPro"/>
</dbReference>
<dbReference type="STRING" id="1442371.A0A0D2I8T7"/>
<dbReference type="OrthoDB" id="17560at2759"/>
<evidence type="ECO:0000313" key="2">
    <source>
        <dbReference type="EMBL" id="KIX93606.1"/>
    </source>
</evidence>
<evidence type="ECO:0000259" key="1">
    <source>
        <dbReference type="Pfam" id="PF01738"/>
    </source>
</evidence>
<dbReference type="VEuPathDB" id="FungiDB:Z520_10784"/>
<dbReference type="GeneID" id="27716530"/>
<dbReference type="AlphaFoldDB" id="A0A0D2I8T7"/>
<dbReference type="InterPro" id="IPR002925">
    <property type="entry name" value="Dienelactn_hydro"/>
</dbReference>
<dbReference type="InterPro" id="IPR029058">
    <property type="entry name" value="AB_hydrolase_fold"/>
</dbReference>
<protein>
    <recommendedName>
        <fullName evidence="1">Dienelactone hydrolase domain-containing protein</fullName>
    </recommendedName>
</protein>
<dbReference type="Pfam" id="PF01738">
    <property type="entry name" value="DLH"/>
    <property type="match status" value="1"/>
</dbReference>
<dbReference type="RefSeq" id="XP_016627729.1">
    <property type="nucleotide sequence ID" value="XM_016781276.1"/>
</dbReference>
<reference evidence="2 3" key="1">
    <citation type="submission" date="2015-01" db="EMBL/GenBank/DDBJ databases">
        <title>The Genome Sequence of Fonsecaea multimorphosa CBS 102226.</title>
        <authorList>
            <consortium name="The Broad Institute Genomics Platform"/>
            <person name="Cuomo C."/>
            <person name="de Hoog S."/>
            <person name="Gorbushina A."/>
            <person name="Stielow B."/>
            <person name="Teixiera M."/>
            <person name="Abouelleil A."/>
            <person name="Chapman S.B."/>
            <person name="Priest M."/>
            <person name="Young S.K."/>
            <person name="Wortman J."/>
            <person name="Nusbaum C."/>
            <person name="Birren B."/>
        </authorList>
    </citation>
    <scope>NUCLEOTIDE SEQUENCE [LARGE SCALE GENOMIC DNA]</scope>
    <source>
        <strain evidence="2 3">CBS 102226</strain>
    </source>
</reference>
<gene>
    <name evidence="2" type="ORF">Z520_10784</name>
</gene>
<accession>A0A0D2I8T7</accession>
<dbReference type="EMBL" id="KN848093">
    <property type="protein sequence ID" value="KIX93606.1"/>
    <property type="molecule type" value="Genomic_DNA"/>
</dbReference>
<keyword evidence="3" id="KW-1185">Reference proteome</keyword>
<organism evidence="2 3">
    <name type="scientific">Fonsecaea multimorphosa CBS 102226</name>
    <dbReference type="NCBI Taxonomy" id="1442371"/>
    <lineage>
        <taxon>Eukaryota</taxon>
        <taxon>Fungi</taxon>
        <taxon>Dikarya</taxon>
        <taxon>Ascomycota</taxon>
        <taxon>Pezizomycotina</taxon>
        <taxon>Eurotiomycetes</taxon>
        <taxon>Chaetothyriomycetidae</taxon>
        <taxon>Chaetothyriales</taxon>
        <taxon>Herpotrichiellaceae</taxon>
        <taxon>Fonsecaea</taxon>
    </lineage>
</organism>
<evidence type="ECO:0000313" key="3">
    <source>
        <dbReference type="Proteomes" id="UP000053411"/>
    </source>
</evidence>
<dbReference type="Proteomes" id="UP000053411">
    <property type="component" value="Unassembled WGS sequence"/>
</dbReference>
<dbReference type="Gene3D" id="3.40.50.1820">
    <property type="entry name" value="alpha/beta hydrolase"/>
    <property type="match status" value="1"/>
</dbReference>
<feature type="domain" description="Dienelactone hydrolase" evidence="1">
    <location>
        <begin position="56"/>
        <end position="152"/>
    </location>
</feature>
<name>A0A0D2I8T7_9EURO</name>